<feature type="domain" description="Beta-lactamase-related" evidence="2">
    <location>
        <begin position="44"/>
        <end position="370"/>
    </location>
</feature>
<dbReference type="PANTHER" id="PTHR46825:SF9">
    <property type="entry name" value="BETA-LACTAMASE-RELATED DOMAIN-CONTAINING PROTEIN"/>
    <property type="match status" value="1"/>
</dbReference>
<organism evidence="4 5">
    <name type="scientific">Glutinoglossum americanum</name>
    <dbReference type="NCBI Taxonomy" id="1670608"/>
    <lineage>
        <taxon>Eukaryota</taxon>
        <taxon>Fungi</taxon>
        <taxon>Dikarya</taxon>
        <taxon>Ascomycota</taxon>
        <taxon>Pezizomycotina</taxon>
        <taxon>Geoglossomycetes</taxon>
        <taxon>Geoglossales</taxon>
        <taxon>Geoglossaceae</taxon>
        <taxon>Glutinoglossum</taxon>
    </lineage>
</organism>
<dbReference type="Pfam" id="PF11954">
    <property type="entry name" value="DUF3471"/>
    <property type="match status" value="1"/>
</dbReference>
<dbReference type="InterPro" id="IPR021860">
    <property type="entry name" value="Peptidase_S12_Pab87-rel_C"/>
</dbReference>
<comment type="similarity">
    <text evidence="1">Belongs to the peptidase S12 family.</text>
</comment>
<protein>
    <recommendedName>
        <fullName evidence="6">Beta-lactamase/transpeptidase-like protein</fullName>
    </recommendedName>
</protein>
<feature type="domain" description="Peptidase S12 Pab87-related C-terminal" evidence="3">
    <location>
        <begin position="424"/>
        <end position="529"/>
    </location>
</feature>
<dbReference type="AlphaFoldDB" id="A0A9P8L0G2"/>
<dbReference type="Gene3D" id="3.40.710.10">
    <property type="entry name" value="DD-peptidase/beta-lactamase superfamily"/>
    <property type="match status" value="1"/>
</dbReference>
<name>A0A9P8L0G2_9PEZI</name>
<dbReference type="InterPro" id="IPR001466">
    <property type="entry name" value="Beta-lactam-related"/>
</dbReference>
<sequence length="532" mass="58969">MYVQGPVLAHWLRFSSSFTSSATQQSVLGEKRTGSWLGGEFDGFVEREIERWHVPGLAVAVVDGERTFAKGYGLASISDNISVTPSTLFYTGSTTKAFTAAAMSLLVDNTSQQISWTTPLSSIIRDDFVLPDPYSTTHITIADALSHRTGMPRHDLSYGGGNATVRDVVRSLRYLPLTAEPRTEWQYCNMMYVAISHAIEVLTGEWLGDFLRTRIWEPLGMRNTFFDRDDALRYTDGRKDIVLAKGYFWNTTKYVEVPWQVFPSVSGAGCTISNVLDYTKWLRAMITRSGPISPAGHEALVASHSIPFPSEAPPFVGPITYGFGWELLVYRGHQIILHSGGVDGFGVLVAYVPRLGFGVVAMGNTGDTAGLAEQTVVFRLLDERLGTPEEERLDWDTMMRQALEYLKYLIATARYRLYPTIPSPPLPSTLQLSSYTGTYFHPAYHNITFKFNESQGRLFANVTDNTWTYDLDLEHISGDYFLGYLSRPAAAEGVLGAGKAEFLVGASGVVGRVGVQLEGQMGDELVWFDRLG</sequence>
<dbReference type="EMBL" id="JAGHQL010000234">
    <property type="protein sequence ID" value="KAH0536105.1"/>
    <property type="molecule type" value="Genomic_DNA"/>
</dbReference>
<evidence type="ECO:0000313" key="4">
    <source>
        <dbReference type="EMBL" id="KAH0536105.1"/>
    </source>
</evidence>
<proteinExistence type="inferred from homology"/>
<dbReference type="PANTHER" id="PTHR46825">
    <property type="entry name" value="D-ALANYL-D-ALANINE-CARBOXYPEPTIDASE/ENDOPEPTIDASE AMPH"/>
    <property type="match status" value="1"/>
</dbReference>
<accession>A0A9P8L0G2</accession>
<evidence type="ECO:0000313" key="5">
    <source>
        <dbReference type="Proteomes" id="UP000698800"/>
    </source>
</evidence>
<dbReference type="InterPro" id="IPR012338">
    <property type="entry name" value="Beta-lactam/transpept-like"/>
</dbReference>
<comment type="caution">
    <text evidence="4">The sequence shown here is derived from an EMBL/GenBank/DDBJ whole genome shotgun (WGS) entry which is preliminary data.</text>
</comment>
<dbReference type="Pfam" id="PF00144">
    <property type="entry name" value="Beta-lactamase"/>
    <property type="match status" value="1"/>
</dbReference>
<dbReference type="OrthoDB" id="552049at2759"/>
<dbReference type="Proteomes" id="UP000698800">
    <property type="component" value="Unassembled WGS sequence"/>
</dbReference>
<dbReference type="SUPFAM" id="SSF56601">
    <property type="entry name" value="beta-lactamase/transpeptidase-like"/>
    <property type="match status" value="1"/>
</dbReference>
<evidence type="ECO:0000256" key="1">
    <source>
        <dbReference type="ARBA" id="ARBA00038215"/>
    </source>
</evidence>
<dbReference type="Gene3D" id="2.40.128.600">
    <property type="match status" value="1"/>
</dbReference>
<evidence type="ECO:0000259" key="2">
    <source>
        <dbReference type="Pfam" id="PF00144"/>
    </source>
</evidence>
<dbReference type="InterPro" id="IPR050491">
    <property type="entry name" value="AmpC-like"/>
</dbReference>
<keyword evidence="5" id="KW-1185">Reference proteome</keyword>
<evidence type="ECO:0008006" key="6">
    <source>
        <dbReference type="Google" id="ProtNLM"/>
    </source>
</evidence>
<evidence type="ECO:0000259" key="3">
    <source>
        <dbReference type="Pfam" id="PF11954"/>
    </source>
</evidence>
<gene>
    <name evidence="4" type="ORF">FGG08_006991</name>
</gene>
<reference evidence="4" key="1">
    <citation type="submission" date="2021-03" db="EMBL/GenBank/DDBJ databases">
        <title>Comparative genomics and phylogenomic investigation of the class Geoglossomycetes provide insights into ecological specialization and systematics.</title>
        <authorList>
            <person name="Melie T."/>
            <person name="Pirro S."/>
            <person name="Miller A.N."/>
            <person name="Quandt A."/>
        </authorList>
    </citation>
    <scope>NUCLEOTIDE SEQUENCE</scope>
    <source>
        <strain evidence="4">GBOQ0MN5Z8</strain>
    </source>
</reference>